<proteinExistence type="predicted"/>
<keyword evidence="2" id="KW-0808">Transferase</keyword>
<dbReference type="AlphaFoldDB" id="A0AAU7W501"/>
<dbReference type="RefSeq" id="WP_350353325.1">
    <property type="nucleotide sequence ID" value="NZ_CP158357.1"/>
</dbReference>
<dbReference type="GO" id="GO:1990189">
    <property type="term" value="F:protein N-terminal-serine acetyltransferase activity"/>
    <property type="evidence" value="ECO:0007669"/>
    <property type="project" value="TreeGrafter"/>
</dbReference>
<dbReference type="GO" id="GO:0005737">
    <property type="term" value="C:cytoplasm"/>
    <property type="evidence" value="ECO:0007669"/>
    <property type="project" value="TreeGrafter"/>
</dbReference>
<evidence type="ECO:0000259" key="1">
    <source>
        <dbReference type="PROSITE" id="PS51186"/>
    </source>
</evidence>
<reference evidence="2" key="1">
    <citation type="submission" date="2024-06" db="EMBL/GenBank/DDBJ databases">
        <title>Draft genome sequence of Microbacterium sp. strain A8/3-1, isolated from Oxytropis tragacanthoides Fisch. ex DC. Root nodules in the Altai region of Russia.</title>
        <authorList>
            <person name="Sazanova A."/>
            <person name="Guro P."/>
            <person name="Kuznetsova I."/>
            <person name="Belimov A."/>
            <person name="Safronova V."/>
        </authorList>
    </citation>
    <scope>NUCLEOTIDE SEQUENCE</scope>
    <source>
        <strain evidence="2">A8/3-1</strain>
    </source>
</reference>
<feature type="domain" description="N-acetyltransferase" evidence="1">
    <location>
        <begin position="16"/>
        <end position="179"/>
    </location>
</feature>
<name>A0AAU7W501_9MICO</name>
<dbReference type="InterPro" id="IPR016181">
    <property type="entry name" value="Acyl_CoA_acyltransferase"/>
</dbReference>
<protein>
    <submittedName>
        <fullName evidence="2">GNAT family protein</fullName>
        <ecNumber evidence="2">2.-.-.-</ecNumber>
    </submittedName>
</protein>
<dbReference type="EMBL" id="CP158357">
    <property type="protein sequence ID" value="XBX80524.1"/>
    <property type="molecule type" value="Genomic_DNA"/>
</dbReference>
<accession>A0AAU7W501</accession>
<organism evidence="2">
    <name type="scientific">Microbacterium sp. A8/3-1</name>
    <dbReference type="NCBI Taxonomy" id="3160749"/>
    <lineage>
        <taxon>Bacteria</taxon>
        <taxon>Bacillati</taxon>
        <taxon>Actinomycetota</taxon>
        <taxon>Actinomycetes</taxon>
        <taxon>Micrococcales</taxon>
        <taxon>Microbacteriaceae</taxon>
        <taxon>Microbacterium</taxon>
    </lineage>
</organism>
<dbReference type="PANTHER" id="PTHR43441">
    <property type="entry name" value="RIBOSOMAL-PROTEIN-SERINE ACETYLTRANSFERASE"/>
    <property type="match status" value="1"/>
</dbReference>
<dbReference type="InterPro" id="IPR051908">
    <property type="entry name" value="Ribosomal_N-acetyltransferase"/>
</dbReference>
<dbReference type="Pfam" id="PF13302">
    <property type="entry name" value="Acetyltransf_3"/>
    <property type="match status" value="1"/>
</dbReference>
<dbReference type="PROSITE" id="PS51186">
    <property type="entry name" value="GNAT"/>
    <property type="match status" value="1"/>
</dbReference>
<dbReference type="Gene3D" id="3.40.630.30">
    <property type="match status" value="1"/>
</dbReference>
<dbReference type="EC" id="2.-.-.-" evidence="2"/>
<evidence type="ECO:0000313" key="2">
    <source>
        <dbReference type="EMBL" id="XBX80524.1"/>
    </source>
</evidence>
<sequence>MTSSVPSLPTLTGEKVTLRAWRRSDTAIVVEASQDPLIPQLTSVPTNSDELAALAFIERQHKRLHDRAGYAFAIADHDDIAVGHIGLFFIPGGSGRASAGYWIASSRRRQGLARDALTTLTSWAITLEELDRVELYVEPWNEGSWRVTEQAGYEREGLLRAWKQVGGQPRDMYMYSRLTRRASVADVCGD</sequence>
<dbReference type="PANTHER" id="PTHR43441:SF10">
    <property type="entry name" value="ACETYLTRANSFERASE"/>
    <property type="match status" value="1"/>
</dbReference>
<dbReference type="GO" id="GO:0008999">
    <property type="term" value="F:protein-N-terminal-alanine acetyltransferase activity"/>
    <property type="evidence" value="ECO:0007669"/>
    <property type="project" value="TreeGrafter"/>
</dbReference>
<dbReference type="SUPFAM" id="SSF55729">
    <property type="entry name" value="Acyl-CoA N-acyltransferases (Nat)"/>
    <property type="match status" value="1"/>
</dbReference>
<dbReference type="InterPro" id="IPR000182">
    <property type="entry name" value="GNAT_dom"/>
</dbReference>
<gene>
    <name evidence="2" type="ORF">ABS642_10655</name>
</gene>